<reference evidence="3" key="2">
    <citation type="submission" date="2021-01" db="EMBL/GenBank/DDBJ databases">
        <authorList>
            <person name="Hahn C.R."/>
            <person name="Youssef N.H."/>
            <person name="Elshahed M."/>
        </authorList>
    </citation>
    <scope>NUCLEOTIDE SEQUENCE</scope>
    <source>
        <strain evidence="3">Zod_Metabat.24</strain>
    </source>
</reference>
<proteinExistence type="predicted"/>
<dbReference type="EMBL" id="JAFGIX010000015">
    <property type="protein sequence ID" value="MBN1572194.1"/>
    <property type="molecule type" value="Genomic_DNA"/>
</dbReference>
<accession>A0A9D8PM81</accession>
<keyword evidence="2" id="KW-1133">Transmembrane helix</keyword>
<evidence type="ECO:0000313" key="4">
    <source>
        <dbReference type="Proteomes" id="UP000809273"/>
    </source>
</evidence>
<name>A0A9D8PM81_9DELT</name>
<evidence type="ECO:0008006" key="5">
    <source>
        <dbReference type="Google" id="ProtNLM"/>
    </source>
</evidence>
<gene>
    <name evidence="3" type="ORF">JW984_03240</name>
</gene>
<protein>
    <recommendedName>
        <fullName evidence="5">Zinc finger/thioredoxin putative domain-containing protein</fullName>
    </recommendedName>
</protein>
<feature type="transmembrane region" description="Helical" evidence="2">
    <location>
        <begin position="93"/>
        <end position="109"/>
    </location>
</feature>
<dbReference type="AlphaFoldDB" id="A0A9D8PM81"/>
<evidence type="ECO:0000256" key="2">
    <source>
        <dbReference type="SAM" id="Phobius"/>
    </source>
</evidence>
<sequence length="133" mass="14971">MKTICPICGFENERLDRQIPKREKNITCPRCEHTYFVERSTYPDIEKMDDSAGLDISPEVEPADEIDQEDEEMEPEEDRGHFGGSANFEKTKSVLSAVFLTVFALFSMLGVEVPIGIIAILVAAIILLVEFMV</sequence>
<reference evidence="3" key="1">
    <citation type="journal article" date="2021" name="Environ. Microbiol.">
        <title>Genomic characterization of three novel Desulfobacterota classes expand the metabolic and phylogenetic diversity of the phylum.</title>
        <authorList>
            <person name="Murphy C.L."/>
            <person name="Biggerstaff J."/>
            <person name="Eichhorn A."/>
            <person name="Ewing E."/>
            <person name="Shahan R."/>
            <person name="Soriano D."/>
            <person name="Stewart S."/>
            <person name="VanMol K."/>
            <person name="Walker R."/>
            <person name="Walters P."/>
            <person name="Elshahed M.S."/>
            <person name="Youssef N.H."/>
        </authorList>
    </citation>
    <scope>NUCLEOTIDE SEQUENCE</scope>
    <source>
        <strain evidence="3">Zod_Metabat.24</strain>
    </source>
</reference>
<evidence type="ECO:0000256" key="1">
    <source>
        <dbReference type="SAM" id="MobiDB-lite"/>
    </source>
</evidence>
<feature type="compositionally biased region" description="Acidic residues" evidence="1">
    <location>
        <begin position="61"/>
        <end position="77"/>
    </location>
</feature>
<keyword evidence="2" id="KW-0812">Transmembrane</keyword>
<dbReference type="Proteomes" id="UP000809273">
    <property type="component" value="Unassembled WGS sequence"/>
</dbReference>
<keyword evidence="2" id="KW-0472">Membrane</keyword>
<comment type="caution">
    <text evidence="3">The sequence shown here is derived from an EMBL/GenBank/DDBJ whole genome shotgun (WGS) entry which is preliminary data.</text>
</comment>
<evidence type="ECO:0000313" key="3">
    <source>
        <dbReference type="EMBL" id="MBN1572194.1"/>
    </source>
</evidence>
<feature type="region of interest" description="Disordered" evidence="1">
    <location>
        <begin position="53"/>
        <end position="86"/>
    </location>
</feature>
<organism evidence="3 4">
    <name type="scientific">Candidatus Zymogenus saltonus</name>
    <dbReference type="NCBI Taxonomy" id="2844893"/>
    <lineage>
        <taxon>Bacteria</taxon>
        <taxon>Deltaproteobacteria</taxon>
        <taxon>Candidatus Zymogenia</taxon>
        <taxon>Candidatus Zymogeniales</taxon>
        <taxon>Candidatus Zymogenaceae</taxon>
        <taxon>Candidatus Zymogenus</taxon>
    </lineage>
</organism>